<dbReference type="EMBL" id="NNAY01004896">
    <property type="protein sequence ID" value="OXU17274.1"/>
    <property type="molecule type" value="Genomic_DNA"/>
</dbReference>
<proteinExistence type="predicted"/>
<feature type="chain" id="PRO_5012443854" evidence="1">
    <location>
        <begin position="29"/>
        <end position="87"/>
    </location>
</feature>
<sequence>MDERRHRGPPSWAAVVLLLLLLVGASVAGTLEKLHEGGMPKSGQLITNYLATLGHPTLGIRVQEAKIHRKILGDLLAIQVRRKMLSP</sequence>
<organism evidence="2 3">
    <name type="scientific">Trichomalopsis sarcophagae</name>
    <dbReference type="NCBI Taxonomy" id="543379"/>
    <lineage>
        <taxon>Eukaryota</taxon>
        <taxon>Metazoa</taxon>
        <taxon>Ecdysozoa</taxon>
        <taxon>Arthropoda</taxon>
        <taxon>Hexapoda</taxon>
        <taxon>Insecta</taxon>
        <taxon>Pterygota</taxon>
        <taxon>Neoptera</taxon>
        <taxon>Endopterygota</taxon>
        <taxon>Hymenoptera</taxon>
        <taxon>Apocrita</taxon>
        <taxon>Proctotrupomorpha</taxon>
        <taxon>Chalcidoidea</taxon>
        <taxon>Pteromalidae</taxon>
        <taxon>Pteromalinae</taxon>
        <taxon>Trichomalopsis</taxon>
    </lineage>
</organism>
<dbReference type="Proteomes" id="UP000215335">
    <property type="component" value="Unassembled WGS sequence"/>
</dbReference>
<comment type="caution">
    <text evidence="2">The sequence shown here is derived from an EMBL/GenBank/DDBJ whole genome shotgun (WGS) entry which is preliminary data.</text>
</comment>
<reference evidence="2 3" key="1">
    <citation type="journal article" date="2017" name="Curr. Biol.">
        <title>The Evolution of Venom by Co-option of Single-Copy Genes.</title>
        <authorList>
            <person name="Martinson E.O."/>
            <person name="Mrinalini"/>
            <person name="Kelkar Y.D."/>
            <person name="Chang C.H."/>
            <person name="Werren J.H."/>
        </authorList>
    </citation>
    <scope>NUCLEOTIDE SEQUENCE [LARGE SCALE GENOMIC DNA]</scope>
    <source>
        <strain evidence="2 3">Alberta</strain>
        <tissue evidence="2">Whole body</tissue>
    </source>
</reference>
<keyword evidence="3" id="KW-1185">Reference proteome</keyword>
<keyword evidence="1" id="KW-0732">Signal</keyword>
<name>A0A232EG09_9HYME</name>
<dbReference type="AlphaFoldDB" id="A0A232EG09"/>
<feature type="signal peptide" evidence="1">
    <location>
        <begin position="1"/>
        <end position="28"/>
    </location>
</feature>
<evidence type="ECO:0000313" key="3">
    <source>
        <dbReference type="Proteomes" id="UP000215335"/>
    </source>
</evidence>
<protein>
    <submittedName>
        <fullName evidence="2">Uncharacterized protein</fullName>
    </submittedName>
</protein>
<evidence type="ECO:0000313" key="2">
    <source>
        <dbReference type="EMBL" id="OXU17274.1"/>
    </source>
</evidence>
<gene>
    <name evidence="2" type="ORF">TSAR_008402</name>
</gene>
<accession>A0A232EG09</accession>
<evidence type="ECO:0000256" key="1">
    <source>
        <dbReference type="SAM" id="SignalP"/>
    </source>
</evidence>